<dbReference type="InterPro" id="IPR032675">
    <property type="entry name" value="LRR_dom_sf"/>
</dbReference>
<organism evidence="2 3">
    <name type="scientific">Sphaerosporella brunnea</name>
    <dbReference type="NCBI Taxonomy" id="1250544"/>
    <lineage>
        <taxon>Eukaryota</taxon>
        <taxon>Fungi</taxon>
        <taxon>Dikarya</taxon>
        <taxon>Ascomycota</taxon>
        <taxon>Pezizomycotina</taxon>
        <taxon>Pezizomycetes</taxon>
        <taxon>Pezizales</taxon>
        <taxon>Pyronemataceae</taxon>
        <taxon>Sphaerosporella</taxon>
    </lineage>
</organism>
<protein>
    <recommendedName>
        <fullName evidence="4">F-box domain-containing protein</fullName>
    </recommendedName>
</protein>
<dbReference type="SUPFAM" id="SSF52047">
    <property type="entry name" value="RNI-like"/>
    <property type="match status" value="1"/>
</dbReference>
<dbReference type="Gene3D" id="3.80.10.10">
    <property type="entry name" value="Ribonuclease Inhibitor"/>
    <property type="match status" value="1"/>
</dbReference>
<feature type="compositionally biased region" description="Acidic residues" evidence="1">
    <location>
        <begin position="264"/>
        <end position="275"/>
    </location>
</feature>
<feature type="region of interest" description="Disordered" evidence="1">
    <location>
        <begin position="235"/>
        <end position="288"/>
    </location>
</feature>
<evidence type="ECO:0008006" key="4">
    <source>
        <dbReference type="Google" id="ProtNLM"/>
    </source>
</evidence>
<accession>A0A5J5F151</accession>
<dbReference type="EMBL" id="VXIS01000060">
    <property type="protein sequence ID" value="KAA8909201.1"/>
    <property type="molecule type" value="Genomic_DNA"/>
</dbReference>
<comment type="caution">
    <text evidence="2">The sequence shown here is derived from an EMBL/GenBank/DDBJ whole genome shotgun (WGS) entry which is preliminary data.</text>
</comment>
<dbReference type="Proteomes" id="UP000326924">
    <property type="component" value="Unassembled WGS sequence"/>
</dbReference>
<feature type="region of interest" description="Disordered" evidence="1">
    <location>
        <begin position="70"/>
        <end position="112"/>
    </location>
</feature>
<evidence type="ECO:0000256" key="1">
    <source>
        <dbReference type="SAM" id="MobiDB-lite"/>
    </source>
</evidence>
<dbReference type="AlphaFoldDB" id="A0A5J5F151"/>
<reference evidence="2 3" key="1">
    <citation type="submission" date="2019-09" db="EMBL/GenBank/DDBJ databases">
        <title>Draft genome of the ectomycorrhizal ascomycete Sphaerosporella brunnea.</title>
        <authorList>
            <consortium name="DOE Joint Genome Institute"/>
            <person name="Benucci G.M."/>
            <person name="Marozzi G."/>
            <person name="Antonielli L."/>
            <person name="Sanchez S."/>
            <person name="Marco P."/>
            <person name="Wang X."/>
            <person name="Falini L.B."/>
            <person name="Barry K."/>
            <person name="Haridas S."/>
            <person name="Lipzen A."/>
            <person name="Labutti K."/>
            <person name="Grigoriev I.V."/>
            <person name="Murat C."/>
            <person name="Martin F."/>
            <person name="Albertini E."/>
            <person name="Donnini D."/>
            <person name="Bonito G."/>
        </authorList>
    </citation>
    <scope>NUCLEOTIDE SEQUENCE [LARGE SCALE GENOMIC DNA]</scope>
    <source>
        <strain evidence="2 3">Sb_GMNB300</strain>
    </source>
</reference>
<dbReference type="OrthoDB" id="5390667at2759"/>
<keyword evidence="3" id="KW-1185">Reference proteome</keyword>
<dbReference type="InParanoid" id="A0A5J5F151"/>
<feature type="compositionally biased region" description="Polar residues" evidence="1">
    <location>
        <begin position="235"/>
        <end position="253"/>
    </location>
</feature>
<sequence length="738" mass="83136">MHLYKPQHIASHLGASASVARIAMFSFSKKFSWSKRSPYGSGADKNREHCEGSTVSLPTLYGPRSCTSYSSYSNKEPSSPLSGSRFPSLNSRFDPEAPPGNFAHSTRRNKPHERPRTFYRLLGAEAGCSDLGVSWNEEDPNSPSPMALPHKALALLGIQEALGFGISASPKPGSDLDDEYGDYKREIGRVFSPCLDRSFTPIEIPPERLYFRPQSLCSSFSTGSDHTEATTMTSVTAISPSTTDENGTSNSESTIKEQDMCMLDLEDSDEEELTGSEEPGTRVHRGNRKTGELPVEIAMQICQFFITETHQEDLSPEERQWRCPNCDIYALWALSLVSRSWSKAASKMLYKTVSLDFGHYTQPRRDPHGKGIAPEFIPYTKCRGHDGEALHKKIDVEAKLQLLYRTIWDSQGDIGERIHGIKLPRRLFSVTKYPLSAILQKCPNVEFVDHAVITGKVEDIVSILSKLTKINRWTWKRETGVKFEQTKVRQRRMTAMVEMKKTMPGPSPAMALEVFPLWKNLQHLELNYLRLAEIPDEFDFCALPALESVTLRNLCLADRSPETKFLERLPHLRRLEIDTCIFISAERILAFIELKGSRLTHLHLCNVAIPVHTLYQVLRNTPILVHLSVSNGPPTHPYTANLPEAPVGFTANLAKLPALRHVGLDMRPLRECFAFLLSLAEDRDQTPRLETMYMGFEAAGKRSELGRGSKAMDGEEMRMEVRLRTECLFSNVRLLMSE</sequence>
<name>A0A5J5F151_9PEZI</name>
<proteinExistence type="predicted"/>
<evidence type="ECO:0000313" key="2">
    <source>
        <dbReference type="EMBL" id="KAA8909201.1"/>
    </source>
</evidence>
<gene>
    <name evidence="2" type="ORF">FN846DRAFT_629982</name>
</gene>
<evidence type="ECO:0000313" key="3">
    <source>
        <dbReference type="Proteomes" id="UP000326924"/>
    </source>
</evidence>
<feature type="compositionally biased region" description="Low complexity" evidence="1">
    <location>
        <begin position="70"/>
        <end position="82"/>
    </location>
</feature>